<sequence>MAGYGGLAGFVLLRARAHRLLLAAALLTVLLTTTVLATLTAYSGAIGDAALRHALADAGTGSDAALIVKADVPAERRQAADAAVREGAARTFEGLPRTVRTLVRSGPYALPGSLRPPTERSGDPDLTYFAALDPTQVRIDEGRMPAQAGGGAGGTVEVAVPVAAAERIGLSAGDRLTLTDRLDGPAVRVVVSGLYRPVDAGSPYWRLDDLAGRGLQQGGFTTYGPLLAPPGALSGGRVSAGSSGWLVTADYSSLTTGRTEELADAARGGLAWLREQQVLSGTTAATTELPAILERLDRSLEVSRSTLLVIALQLVLLAGGALLLVARLLSVERAGELRLLRARGASRGRLAAGSALEALLLAVPALVCAPLLAGPLVRLLAGQGALARIGLGWEPSAGGSGTVWLVAAVAALGCTLAVTLPALTLAPEAGGRPRALPGWLRAGADVGLLVIAGVAYWQLDRQTSASGTGEADDAGTLGVDPLFVATPTLALLAGTVLALRLLPLVARLAERRAASGRGLAAALAGWQLSRRPMRGAGPVLLLVLAVALGTMAIGQGASWSRSQDDQADFRTGAPIRVQASGTPGPGRTDRIAGVPGVAGVAGVAPAARSEVALSGDRTATVLALDTSHAADLMLMRPDLADESPRGLLAGMAPGQPSKGAAIPAGTARLALAATLTVPDAEPDAEPGAESGAGPDAGPGAAGSRSADVTVTVEDRWGTPYRLEAGSLAADGREHTLGLDVDAGPLTLTGVDFTVVQPAGRGERHRLTVRQVTATAADGTVRPVALPDAWTAGSELSPPAVGPAAGGAPSKPRLLGSDPLAVEYSTGRSDDGWKITTLTVRLRAAQPKPAEVTAVATDRFLDSSGARTGQRVTVLIGGHDVPVRIVRSVRELPGTGPETPSAQFGGALLVDLPAVNRRLQDKYGAAVAPTEWWLRAGPGKTDEAAAGLRAFPDTAPAQVLVRDEVAERLRDDPFGAGPGAAFAAATLVAAALAAVGFAVSAAGSLRERGTEFSVLRALGASRRRLAGTVAAEQGVLTGLALLTGAALGAVLTRAVIPLTVLTPQATRPVPDVHVALPGDRIALLLAGMAVVPLLVTAALALRRTDTTVTLKDPGGTGR</sequence>
<evidence type="ECO:0000256" key="6">
    <source>
        <dbReference type="ARBA" id="ARBA00038076"/>
    </source>
</evidence>
<name>A0ABP9IUF7_9ACTN</name>
<dbReference type="InterPro" id="IPR003838">
    <property type="entry name" value="ABC3_permease_C"/>
</dbReference>
<feature type="domain" description="ABC3 transporter permease C-terminal" evidence="9">
    <location>
        <begin position="984"/>
        <end position="1102"/>
    </location>
</feature>
<dbReference type="PANTHER" id="PTHR30572:SF4">
    <property type="entry name" value="ABC TRANSPORTER PERMEASE YTRF"/>
    <property type="match status" value="1"/>
</dbReference>
<protein>
    <submittedName>
        <fullName evidence="10">ABC transporter permease</fullName>
    </submittedName>
</protein>
<keyword evidence="5 8" id="KW-0472">Membrane</keyword>
<feature type="transmembrane region" description="Helical" evidence="8">
    <location>
        <begin position="438"/>
        <end position="459"/>
    </location>
</feature>
<evidence type="ECO:0000256" key="2">
    <source>
        <dbReference type="ARBA" id="ARBA00022475"/>
    </source>
</evidence>
<keyword evidence="4 8" id="KW-1133">Transmembrane helix</keyword>
<feature type="transmembrane region" description="Helical" evidence="8">
    <location>
        <begin position="482"/>
        <end position="502"/>
    </location>
</feature>
<evidence type="ECO:0000256" key="7">
    <source>
        <dbReference type="SAM" id="MobiDB-lite"/>
    </source>
</evidence>
<feature type="transmembrane region" description="Helical" evidence="8">
    <location>
        <begin position="1080"/>
        <end position="1100"/>
    </location>
</feature>
<feature type="region of interest" description="Disordered" evidence="7">
    <location>
        <begin position="679"/>
        <end position="709"/>
    </location>
</feature>
<evidence type="ECO:0000256" key="5">
    <source>
        <dbReference type="ARBA" id="ARBA00023136"/>
    </source>
</evidence>
<feature type="transmembrane region" description="Helical" evidence="8">
    <location>
        <begin position="403"/>
        <end position="426"/>
    </location>
</feature>
<feature type="transmembrane region" description="Helical" evidence="8">
    <location>
        <begin position="1024"/>
        <end position="1050"/>
    </location>
</feature>
<comment type="caution">
    <text evidence="10">The sequence shown here is derived from an EMBL/GenBank/DDBJ whole genome shotgun (WGS) entry which is preliminary data.</text>
</comment>
<evidence type="ECO:0000313" key="10">
    <source>
        <dbReference type="EMBL" id="GAA5008910.1"/>
    </source>
</evidence>
<keyword evidence="3 8" id="KW-0812">Transmembrane</keyword>
<keyword evidence="11" id="KW-1185">Reference proteome</keyword>
<evidence type="ECO:0000313" key="11">
    <source>
        <dbReference type="Proteomes" id="UP001500610"/>
    </source>
</evidence>
<organism evidence="10 11">
    <name type="scientific">Streptomyces hyderabadensis</name>
    <dbReference type="NCBI Taxonomy" id="598549"/>
    <lineage>
        <taxon>Bacteria</taxon>
        <taxon>Bacillati</taxon>
        <taxon>Actinomycetota</taxon>
        <taxon>Actinomycetes</taxon>
        <taxon>Kitasatosporales</taxon>
        <taxon>Streptomycetaceae</taxon>
        <taxon>Streptomyces</taxon>
    </lineage>
</organism>
<reference evidence="11" key="1">
    <citation type="journal article" date="2019" name="Int. J. Syst. Evol. Microbiol.">
        <title>The Global Catalogue of Microorganisms (GCM) 10K type strain sequencing project: providing services to taxonomists for standard genome sequencing and annotation.</title>
        <authorList>
            <consortium name="The Broad Institute Genomics Platform"/>
            <consortium name="The Broad Institute Genome Sequencing Center for Infectious Disease"/>
            <person name="Wu L."/>
            <person name="Ma J."/>
        </authorList>
    </citation>
    <scope>NUCLEOTIDE SEQUENCE [LARGE SCALE GENOMIC DNA]</scope>
    <source>
        <strain evidence="11">JCM 17657</strain>
    </source>
</reference>
<dbReference type="InterPro" id="IPR050250">
    <property type="entry name" value="Macrolide_Exporter_MacB"/>
</dbReference>
<dbReference type="PANTHER" id="PTHR30572">
    <property type="entry name" value="MEMBRANE COMPONENT OF TRANSPORTER-RELATED"/>
    <property type="match status" value="1"/>
</dbReference>
<evidence type="ECO:0000256" key="4">
    <source>
        <dbReference type="ARBA" id="ARBA00022989"/>
    </source>
</evidence>
<feature type="transmembrane region" description="Helical" evidence="8">
    <location>
        <begin position="979"/>
        <end position="1004"/>
    </location>
</feature>
<gene>
    <name evidence="10" type="ORF">GCM10023257_64340</name>
</gene>
<evidence type="ECO:0000259" key="9">
    <source>
        <dbReference type="Pfam" id="PF02687"/>
    </source>
</evidence>
<evidence type="ECO:0000256" key="8">
    <source>
        <dbReference type="SAM" id="Phobius"/>
    </source>
</evidence>
<comment type="subcellular location">
    <subcellularLocation>
        <location evidence="1">Cell membrane</location>
        <topology evidence="1">Multi-pass membrane protein</topology>
    </subcellularLocation>
</comment>
<evidence type="ECO:0000256" key="1">
    <source>
        <dbReference type="ARBA" id="ARBA00004651"/>
    </source>
</evidence>
<dbReference type="Proteomes" id="UP001500610">
    <property type="component" value="Unassembled WGS sequence"/>
</dbReference>
<accession>A0ABP9IUF7</accession>
<comment type="similarity">
    <text evidence="6">Belongs to the ABC-4 integral membrane protein family.</text>
</comment>
<keyword evidence="2" id="KW-1003">Cell membrane</keyword>
<dbReference type="RefSeq" id="WP_226028003.1">
    <property type="nucleotide sequence ID" value="NZ_BAABIV010000032.1"/>
</dbReference>
<feature type="transmembrane region" description="Helical" evidence="8">
    <location>
        <begin position="350"/>
        <end position="373"/>
    </location>
</feature>
<dbReference type="Pfam" id="PF02687">
    <property type="entry name" value="FtsX"/>
    <property type="match status" value="1"/>
</dbReference>
<dbReference type="EMBL" id="BAABIV010000032">
    <property type="protein sequence ID" value="GAA5008910.1"/>
    <property type="molecule type" value="Genomic_DNA"/>
</dbReference>
<proteinExistence type="inferred from homology"/>
<feature type="transmembrane region" description="Helical" evidence="8">
    <location>
        <begin position="307"/>
        <end position="329"/>
    </location>
</feature>
<feature type="transmembrane region" description="Helical" evidence="8">
    <location>
        <begin position="539"/>
        <end position="559"/>
    </location>
</feature>
<evidence type="ECO:0000256" key="3">
    <source>
        <dbReference type="ARBA" id="ARBA00022692"/>
    </source>
</evidence>